<dbReference type="AlphaFoldDB" id="A0A2P2QDA6"/>
<sequence>MQLSSMNNLAFSKLKKRNYFISTIVHNGI</sequence>
<evidence type="ECO:0000313" key="1">
    <source>
        <dbReference type="EMBL" id="MBX64973.1"/>
    </source>
</evidence>
<reference evidence="1" key="1">
    <citation type="submission" date="2018-02" db="EMBL/GenBank/DDBJ databases">
        <title>Rhizophora mucronata_Transcriptome.</title>
        <authorList>
            <person name="Meera S.P."/>
            <person name="Sreeshan A."/>
            <person name="Augustine A."/>
        </authorList>
    </citation>
    <scope>NUCLEOTIDE SEQUENCE</scope>
    <source>
        <tissue evidence="1">Leaf</tissue>
    </source>
</reference>
<accession>A0A2P2QDA6</accession>
<name>A0A2P2QDA6_RHIMU</name>
<dbReference type="EMBL" id="GGEC01084489">
    <property type="protein sequence ID" value="MBX64973.1"/>
    <property type="molecule type" value="Transcribed_RNA"/>
</dbReference>
<protein>
    <submittedName>
        <fullName evidence="1">Uncharacterized protein</fullName>
    </submittedName>
</protein>
<proteinExistence type="predicted"/>
<organism evidence="1">
    <name type="scientific">Rhizophora mucronata</name>
    <name type="common">Asiatic mangrove</name>
    <dbReference type="NCBI Taxonomy" id="61149"/>
    <lineage>
        <taxon>Eukaryota</taxon>
        <taxon>Viridiplantae</taxon>
        <taxon>Streptophyta</taxon>
        <taxon>Embryophyta</taxon>
        <taxon>Tracheophyta</taxon>
        <taxon>Spermatophyta</taxon>
        <taxon>Magnoliopsida</taxon>
        <taxon>eudicotyledons</taxon>
        <taxon>Gunneridae</taxon>
        <taxon>Pentapetalae</taxon>
        <taxon>rosids</taxon>
        <taxon>fabids</taxon>
        <taxon>Malpighiales</taxon>
        <taxon>Rhizophoraceae</taxon>
        <taxon>Rhizophora</taxon>
    </lineage>
</organism>